<evidence type="ECO:0000313" key="7">
    <source>
        <dbReference type="EMBL" id="CAI5760773.1"/>
    </source>
</evidence>
<dbReference type="InterPro" id="IPR050186">
    <property type="entry name" value="TPT_transporter"/>
</dbReference>
<sequence length="437" mass="49848">MYQKKVNPSIEDLKLQSSQTHLHNFYKSSQINPNNSLTNLSKIEHNKENVSFQLPTPPLSTTPSFTNFSQFNYPLTPPLSSTPSPDFLSYKPISQPNSSYFSIIKSLIPSINYKIFTLCLLWYICSIVSSNSTKLILNNFNYPITLTQFQFLLNIILSILFLSIINKNQNLIQSLPIGFIPNHISISNFIVPTKHIISTTLSMGCFQFIGHLTSHNATSRIPVSLVHTIKSLSPLLTVIVYRCLFKKTYKLRTYITLIPLVFGIMLTCYKPNNTINSNEYLSGLFFAFISMVIFVSQNIFAKNRLTIDKSELLPTMKKHCKTLDKLTILFYCSIIGFVLTFPIYFVSECYEFSLLKLNNKVLALICLNGISHFLQSLLAFQILGMINPINYSIANILKRIFIILISFIYESKNFSNLQTMGLAITLFGLYCYDKFGQ</sequence>
<feature type="transmembrane region" description="Helical" evidence="5">
    <location>
        <begin position="392"/>
        <end position="409"/>
    </location>
</feature>
<keyword evidence="2 5" id="KW-0812">Transmembrane</keyword>
<dbReference type="PANTHER" id="PTHR11132">
    <property type="entry name" value="SOLUTE CARRIER FAMILY 35"/>
    <property type="match status" value="1"/>
</dbReference>
<keyword evidence="4 5" id="KW-0472">Membrane</keyword>
<dbReference type="Pfam" id="PF03151">
    <property type="entry name" value="TPT"/>
    <property type="match status" value="1"/>
</dbReference>
<feature type="transmembrane region" description="Helical" evidence="5">
    <location>
        <begin position="361"/>
        <end position="380"/>
    </location>
</feature>
<organism evidence="7 8">
    <name type="scientific">Candida verbasci</name>
    <dbReference type="NCBI Taxonomy" id="1227364"/>
    <lineage>
        <taxon>Eukaryota</taxon>
        <taxon>Fungi</taxon>
        <taxon>Dikarya</taxon>
        <taxon>Ascomycota</taxon>
        <taxon>Saccharomycotina</taxon>
        <taxon>Pichiomycetes</taxon>
        <taxon>Debaryomycetaceae</taxon>
        <taxon>Candida/Lodderomyces clade</taxon>
        <taxon>Candida</taxon>
    </lineage>
</organism>
<evidence type="ECO:0000256" key="4">
    <source>
        <dbReference type="ARBA" id="ARBA00023136"/>
    </source>
</evidence>
<evidence type="ECO:0000256" key="3">
    <source>
        <dbReference type="ARBA" id="ARBA00022989"/>
    </source>
</evidence>
<dbReference type="AlphaFoldDB" id="A0A9W4U102"/>
<proteinExistence type="predicted"/>
<dbReference type="Proteomes" id="UP001152885">
    <property type="component" value="Unassembled WGS sequence"/>
</dbReference>
<feature type="transmembrane region" description="Helical" evidence="5">
    <location>
        <begin position="415"/>
        <end position="432"/>
    </location>
</feature>
<comment type="caution">
    <text evidence="7">The sequence shown here is derived from an EMBL/GenBank/DDBJ whole genome shotgun (WGS) entry which is preliminary data.</text>
</comment>
<dbReference type="EMBL" id="CANTUO010000007">
    <property type="protein sequence ID" value="CAI5760773.1"/>
    <property type="molecule type" value="Genomic_DNA"/>
</dbReference>
<protein>
    <recommendedName>
        <fullName evidence="6">Sugar phosphate transporter domain-containing protein</fullName>
    </recommendedName>
</protein>
<name>A0A9W4U102_9ASCO</name>
<evidence type="ECO:0000256" key="2">
    <source>
        <dbReference type="ARBA" id="ARBA00022692"/>
    </source>
</evidence>
<keyword evidence="8" id="KW-1185">Reference proteome</keyword>
<dbReference type="GO" id="GO:0016020">
    <property type="term" value="C:membrane"/>
    <property type="evidence" value="ECO:0007669"/>
    <property type="project" value="UniProtKB-SubCell"/>
</dbReference>
<keyword evidence="3 5" id="KW-1133">Transmembrane helix</keyword>
<feature type="transmembrane region" description="Helical" evidence="5">
    <location>
        <begin position="149"/>
        <end position="165"/>
    </location>
</feature>
<dbReference type="InterPro" id="IPR004853">
    <property type="entry name" value="Sugar_P_trans_dom"/>
</dbReference>
<dbReference type="InterPro" id="IPR037185">
    <property type="entry name" value="EmrE-like"/>
</dbReference>
<feature type="domain" description="Sugar phosphate transporter" evidence="6">
    <location>
        <begin position="114"/>
        <end position="432"/>
    </location>
</feature>
<feature type="transmembrane region" description="Helical" evidence="5">
    <location>
        <begin position="281"/>
        <end position="300"/>
    </location>
</feature>
<evidence type="ECO:0000256" key="1">
    <source>
        <dbReference type="ARBA" id="ARBA00004141"/>
    </source>
</evidence>
<comment type="subcellular location">
    <subcellularLocation>
        <location evidence="1">Membrane</location>
        <topology evidence="1">Multi-pass membrane protein</topology>
    </subcellularLocation>
</comment>
<dbReference type="SUPFAM" id="SSF103481">
    <property type="entry name" value="Multidrug resistance efflux transporter EmrE"/>
    <property type="match status" value="1"/>
</dbReference>
<evidence type="ECO:0000256" key="5">
    <source>
        <dbReference type="SAM" id="Phobius"/>
    </source>
</evidence>
<dbReference type="OrthoDB" id="1588579at2759"/>
<feature type="transmembrane region" description="Helical" evidence="5">
    <location>
        <begin position="326"/>
        <end position="346"/>
    </location>
</feature>
<evidence type="ECO:0000313" key="8">
    <source>
        <dbReference type="Proteomes" id="UP001152885"/>
    </source>
</evidence>
<accession>A0A9W4U102</accession>
<feature type="transmembrane region" description="Helical" evidence="5">
    <location>
        <begin position="111"/>
        <end position="129"/>
    </location>
</feature>
<evidence type="ECO:0000259" key="6">
    <source>
        <dbReference type="Pfam" id="PF03151"/>
    </source>
</evidence>
<gene>
    <name evidence="7" type="ORF">CANVERA_P5281</name>
</gene>
<reference evidence="7" key="1">
    <citation type="submission" date="2022-12" db="EMBL/GenBank/DDBJ databases">
        <authorList>
            <person name="Brejova B."/>
        </authorList>
    </citation>
    <scope>NUCLEOTIDE SEQUENCE</scope>
</reference>
<feature type="transmembrane region" description="Helical" evidence="5">
    <location>
        <begin position="251"/>
        <end position="269"/>
    </location>
</feature>